<feature type="compositionally biased region" description="Polar residues" evidence="1">
    <location>
        <begin position="398"/>
        <end position="409"/>
    </location>
</feature>
<comment type="caution">
    <text evidence="2">The sequence shown here is derived from an EMBL/GenBank/DDBJ whole genome shotgun (WGS) entry which is preliminary data.</text>
</comment>
<dbReference type="STRING" id="1163406.A0A0L0NKQ0"/>
<evidence type="ECO:0000313" key="3">
    <source>
        <dbReference type="Proteomes" id="UP000036947"/>
    </source>
</evidence>
<feature type="region of interest" description="Disordered" evidence="1">
    <location>
        <begin position="370"/>
        <end position="412"/>
    </location>
</feature>
<dbReference type="EMBL" id="LFRF01000002">
    <property type="protein sequence ID" value="KND94305.1"/>
    <property type="molecule type" value="Genomic_DNA"/>
</dbReference>
<feature type="compositionally biased region" description="Low complexity" evidence="1">
    <location>
        <begin position="424"/>
        <end position="434"/>
    </location>
</feature>
<reference evidence="2 3" key="1">
    <citation type="journal article" date="2015" name="BMC Genomics">
        <title>The genome of the truffle-parasite Tolypocladium ophioglossoides and the evolution of antifungal peptaibiotics.</title>
        <authorList>
            <person name="Quandt C.A."/>
            <person name="Bushley K.E."/>
            <person name="Spatafora J.W."/>
        </authorList>
    </citation>
    <scope>NUCLEOTIDE SEQUENCE [LARGE SCALE GENOMIC DNA]</scope>
    <source>
        <strain evidence="2 3">CBS 100239</strain>
    </source>
</reference>
<proteinExistence type="predicted"/>
<sequence length="454" mass="47932">MDAVSEAGSASQPLERSVSQQSGTSARSHRSVIRTSRNRRVLSQPSSSASTIAASDKSLTSFPSFPLEAPGLERFNRNDGGGDDGGDQRLKTATQESENGWRSGTASGRGFSIVDNLTGRGPARDALFEDAPLQQSIPGALHRADDEHIGRLVARHGAVALIRQIAEDLAQRDSQISALRRRADERERALKKIVRECGLSNLDLETRLRTVENDLRANDKIQEGKGGGLSDLMSDAMQDTMAASVYGLTDRAGSTIRAASASTSTNADAGNRGTMRGWKEYIWGSGTAKRASRTSSVNGDGIRQTTVVRSHSSMDRRPTLQEDLFSPPPEAGSKSVRSASRASSIRSGNLPEHKSSVSLASLALRLVAGSASATRDAEARGRAVSTSDRAESARPGSVASSRTVQSTRAVSVAGGPKALMAMRRATPAPQAPTASTKSQAQELWGNMAGSPPSL</sequence>
<protein>
    <submittedName>
        <fullName evidence="2">TBC domain-containing protein C4G8.04</fullName>
    </submittedName>
</protein>
<accession>A0A0L0NKQ0</accession>
<feature type="compositionally biased region" description="Basic residues" evidence="1">
    <location>
        <begin position="27"/>
        <end position="40"/>
    </location>
</feature>
<dbReference type="AlphaFoldDB" id="A0A0L0NKQ0"/>
<feature type="compositionally biased region" description="Polar residues" evidence="1">
    <location>
        <begin position="91"/>
        <end position="106"/>
    </location>
</feature>
<dbReference type="Proteomes" id="UP000036947">
    <property type="component" value="Unassembled WGS sequence"/>
</dbReference>
<feature type="compositionally biased region" description="Polar residues" evidence="1">
    <location>
        <begin position="293"/>
        <end position="311"/>
    </location>
</feature>
<evidence type="ECO:0000313" key="2">
    <source>
        <dbReference type="EMBL" id="KND94305.1"/>
    </source>
</evidence>
<keyword evidence="3" id="KW-1185">Reference proteome</keyword>
<feature type="compositionally biased region" description="Low complexity" evidence="1">
    <location>
        <begin position="331"/>
        <end position="347"/>
    </location>
</feature>
<feature type="region of interest" description="Disordered" evidence="1">
    <location>
        <begin position="424"/>
        <end position="454"/>
    </location>
</feature>
<gene>
    <name evidence="2" type="ORF">TOPH_00760</name>
</gene>
<feature type="region of interest" description="Disordered" evidence="1">
    <location>
        <begin position="289"/>
        <end position="354"/>
    </location>
</feature>
<organism evidence="2 3">
    <name type="scientific">Tolypocladium ophioglossoides (strain CBS 100239)</name>
    <name type="common">Snaketongue truffleclub</name>
    <name type="synonym">Elaphocordyceps ophioglossoides</name>
    <dbReference type="NCBI Taxonomy" id="1163406"/>
    <lineage>
        <taxon>Eukaryota</taxon>
        <taxon>Fungi</taxon>
        <taxon>Dikarya</taxon>
        <taxon>Ascomycota</taxon>
        <taxon>Pezizomycotina</taxon>
        <taxon>Sordariomycetes</taxon>
        <taxon>Hypocreomycetidae</taxon>
        <taxon>Hypocreales</taxon>
        <taxon>Ophiocordycipitaceae</taxon>
        <taxon>Tolypocladium</taxon>
    </lineage>
</organism>
<feature type="region of interest" description="Disordered" evidence="1">
    <location>
        <begin position="1"/>
        <end position="108"/>
    </location>
</feature>
<evidence type="ECO:0000256" key="1">
    <source>
        <dbReference type="SAM" id="MobiDB-lite"/>
    </source>
</evidence>
<feature type="compositionally biased region" description="Polar residues" evidence="1">
    <location>
        <begin position="41"/>
        <end position="63"/>
    </location>
</feature>
<feature type="compositionally biased region" description="Polar residues" evidence="1">
    <location>
        <begin position="8"/>
        <end position="26"/>
    </location>
</feature>
<name>A0A0L0NKQ0_TOLOC</name>